<evidence type="ECO:0000313" key="1">
    <source>
        <dbReference type="EMBL" id="CAJ37647.1"/>
    </source>
</evidence>
<accession>Q0W1U6</accession>
<keyword evidence="2" id="KW-1185">Reference proteome</keyword>
<reference evidence="1 2" key="1">
    <citation type="journal article" date="2006" name="Science">
        <title>Genome of rice cluster I archaea -- the key methane producers in the rice rhizosphere.</title>
        <authorList>
            <person name="Erkel C."/>
            <person name="Kube M."/>
            <person name="Reinhardt R."/>
            <person name="Liesack W."/>
        </authorList>
    </citation>
    <scope>NUCLEOTIDE SEQUENCE [LARGE SCALE GENOMIC DNA]</scope>
    <source>
        <strain evidence="2">DSM 22066 / NBRC 105507 / MRE50</strain>
    </source>
</reference>
<gene>
    <name evidence="1" type="ORF">RCIX2595</name>
</gene>
<protein>
    <submittedName>
        <fullName evidence="1">Uncharacterized protein</fullName>
    </submittedName>
</protein>
<dbReference type="eggNOG" id="arCOG11660">
    <property type="taxonomic scope" value="Archaea"/>
</dbReference>
<organism evidence="1 2">
    <name type="scientific">Methanocella arvoryzae (strain DSM 22066 / NBRC 105507 / MRE50)</name>
    <dbReference type="NCBI Taxonomy" id="351160"/>
    <lineage>
        <taxon>Archaea</taxon>
        <taxon>Methanobacteriati</taxon>
        <taxon>Methanobacteriota</taxon>
        <taxon>Stenosarchaea group</taxon>
        <taxon>Methanomicrobia</taxon>
        <taxon>Methanocellales</taxon>
        <taxon>Methanocellaceae</taxon>
        <taxon>Methanocella</taxon>
    </lineage>
</organism>
<dbReference type="KEGG" id="rci:RCIX2595"/>
<proteinExistence type="predicted"/>
<dbReference type="EMBL" id="AM114193">
    <property type="protein sequence ID" value="CAJ37647.1"/>
    <property type="molecule type" value="Genomic_DNA"/>
</dbReference>
<dbReference type="Proteomes" id="UP000000663">
    <property type="component" value="Chromosome"/>
</dbReference>
<dbReference type="STRING" id="351160.RCIX2595"/>
<evidence type="ECO:0000313" key="2">
    <source>
        <dbReference type="Proteomes" id="UP000000663"/>
    </source>
</evidence>
<sequence length="155" mass="15466">MLLWGFRMIEVRKAYILVAVGLLIALTTTAAGAAFGFSFPMGTIVAGPGLATAGPTTFNTFSHDATMVNSQAAADAAVNAFSPLPGVLPGIPFGWGFGLGPSGVANVANTMVGANAAEDHTFATSFSTAGGIAGVPGLGGVHFAGAFPEFALNLF</sequence>
<dbReference type="AlphaFoldDB" id="Q0W1U6"/>
<name>Q0W1U6_METAR</name>